<dbReference type="PANTHER" id="PTHR43464:SF19">
    <property type="entry name" value="UBIQUINONE BIOSYNTHESIS O-METHYLTRANSFERASE, MITOCHONDRIAL"/>
    <property type="match status" value="1"/>
</dbReference>
<dbReference type="CDD" id="cd02440">
    <property type="entry name" value="AdoMet_MTases"/>
    <property type="match status" value="1"/>
</dbReference>
<dbReference type="Gene3D" id="3.40.50.150">
    <property type="entry name" value="Vaccinia Virus protein VP39"/>
    <property type="match status" value="1"/>
</dbReference>
<evidence type="ECO:0000259" key="4">
    <source>
        <dbReference type="Pfam" id="PF13649"/>
    </source>
</evidence>
<dbReference type="SUPFAM" id="SSF53335">
    <property type="entry name" value="S-adenosyl-L-methionine-dependent methyltransferases"/>
    <property type="match status" value="1"/>
</dbReference>
<proteinExistence type="predicted"/>
<accession>A0ABW9QVS2</accession>
<evidence type="ECO:0000313" key="6">
    <source>
        <dbReference type="Proteomes" id="UP000437736"/>
    </source>
</evidence>
<keyword evidence="6" id="KW-1185">Reference proteome</keyword>
<evidence type="ECO:0000313" key="5">
    <source>
        <dbReference type="EMBL" id="MST33960.1"/>
    </source>
</evidence>
<dbReference type="PANTHER" id="PTHR43464">
    <property type="entry name" value="METHYLTRANSFERASE"/>
    <property type="match status" value="1"/>
</dbReference>
<dbReference type="GO" id="GO:0032259">
    <property type="term" value="P:methylation"/>
    <property type="evidence" value="ECO:0007669"/>
    <property type="project" value="UniProtKB-KW"/>
</dbReference>
<dbReference type="EMBL" id="WJHE01000790">
    <property type="protein sequence ID" value="MST33960.1"/>
    <property type="molecule type" value="Genomic_DNA"/>
</dbReference>
<gene>
    <name evidence="5" type="ORF">GHK86_14685</name>
</gene>
<protein>
    <submittedName>
        <fullName evidence="5">Methyltransferase domain-containing protein</fullName>
    </submittedName>
</protein>
<dbReference type="Pfam" id="PF13649">
    <property type="entry name" value="Methyltransf_25"/>
    <property type="match status" value="1"/>
</dbReference>
<organism evidence="5 6">
    <name type="scientific">Acidiferrimicrobium australe</name>
    <dbReference type="NCBI Taxonomy" id="2664430"/>
    <lineage>
        <taxon>Bacteria</taxon>
        <taxon>Bacillati</taxon>
        <taxon>Actinomycetota</taxon>
        <taxon>Acidimicrobiia</taxon>
        <taxon>Acidimicrobiales</taxon>
        <taxon>Acidimicrobiaceae</taxon>
        <taxon>Acidiferrimicrobium</taxon>
    </lineage>
</organism>
<keyword evidence="3" id="KW-0949">S-adenosyl-L-methionine</keyword>
<dbReference type="InterPro" id="IPR041698">
    <property type="entry name" value="Methyltransf_25"/>
</dbReference>
<evidence type="ECO:0000256" key="3">
    <source>
        <dbReference type="ARBA" id="ARBA00022691"/>
    </source>
</evidence>
<feature type="domain" description="Methyltransferase" evidence="4">
    <location>
        <begin position="45"/>
        <end position="140"/>
    </location>
</feature>
<reference evidence="5 6" key="1">
    <citation type="submission" date="2019-11" db="EMBL/GenBank/DDBJ databases">
        <title>Acidiferrimicrobium australis gen. nov., sp. nov., an acidophilic and obligately heterotrophic, member of the Actinobacteria that catalyses dissimilatory oxido- reduction of iron isolated from metal-rich acidic water in Chile.</title>
        <authorList>
            <person name="Gonzalez D."/>
            <person name="Huber K."/>
            <person name="Hedrich S."/>
            <person name="Rojas-Villalobos C."/>
            <person name="Quatrini R."/>
            <person name="Dinamarca M.A."/>
            <person name="Schwarz A."/>
            <person name="Canales C."/>
            <person name="Nancucheo I."/>
        </authorList>
    </citation>
    <scope>NUCLEOTIDE SEQUENCE [LARGE SCALE GENOMIC DNA]</scope>
    <source>
        <strain evidence="5 6">USS-CCA1</strain>
    </source>
</reference>
<dbReference type="InterPro" id="IPR029063">
    <property type="entry name" value="SAM-dependent_MTases_sf"/>
</dbReference>
<evidence type="ECO:0000256" key="1">
    <source>
        <dbReference type="ARBA" id="ARBA00022603"/>
    </source>
</evidence>
<dbReference type="GO" id="GO:0008168">
    <property type="term" value="F:methyltransferase activity"/>
    <property type="evidence" value="ECO:0007669"/>
    <property type="project" value="UniProtKB-KW"/>
</dbReference>
<sequence length="271" mass="28463">MSNEAERRRWNDAYWSSIWPRREAFTARVTPILVDRLSPPDGAQVLEVGCGGGTASFALAERVGAGRVVGVDLSASLVSLAEERAAARGAGNVSFVVGDAQEDPLPPGPFDVVASQFGVMFFDEPSRAFSRLRGHTRPGGRLGFACWRDPASNPWNVGPALAPFLPTPPGPAAGKSATGPFSLADAAATGALLAAAGWGGVEVEAHDLVVTVEREALFEVGELDFRGVPADRRDEALAAVEERLDPLVRPDGRLDAPLAFWTVTAVAPLAA</sequence>
<name>A0ABW9QVS2_9ACTN</name>
<keyword evidence="2" id="KW-0808">Transferase</keyword>
<evidence type="ECO:0000256" key="2">
    <source>
        <dbReference type="ARBA" id="ARBA00022679"/>
    </source>
</evidence>
<keyword evidence="1 5" id="KW-0489">Methyltransferase</keyword>
<comment type="caution">
    <text evidence="5">The sequence shown here is derived from an EMBL/GenBank/DDBJ whole genome shotgun (WGS) entry which is preliminary data.</text>
</comment>
<dbReference type="Proteomes" id="UP000437736">
    <property type="component" value="Unassembled WGS sequence"/>
</dbReference>